<protein>
    <submittedName>
        <fullName evidence="2">Helix-turn-helix domain-containing protein</fullName>
    </submittedName>
</protein>
<dbReference type="InterPro" id="IPR035965">
    <property type="entry name" value="PAS-like_dom_sf"/>
</dbReference>
<dbReference type="CDD" id="cd00093">
    <property type="entry name" value="HTH_XRE"/>
    <property type="match status" value="1"/>
</dbReference>
<dbReference type="InterPro" id="IPR010982">
    <property type="entry name" value="Lambda_DNA-bd_dom_sf"/>
</dbReference>
<dbReference type="PROSITE" id="PS50943">
    <property type="entry name" value="HTH_CROC1"/>
    <property type="match status" value="1"/>
</dbReference>
<evidence type="ECO:0000313" key="3">
    <source>
        <dbReference type="Proteomes" id="UP000665561"/>
    </source>
</evidence>
<dbReference type="EMBL" id="JAAAMV010000028">
    <property type="protein sequence ID" value="NBD27491.1"/>
    <property type="molecule type" value="Genomic_DNA"/>
</dbReference>
<keyword evidence="3" id="KW-1185">Reference proteome</keyword>
<reference evidence="2 3" key="1">
    <citation type="submission" date="2020-01" db="EMBL/GenBank/DDBJ databases">
        <title>Paenibacillus soybeanensis sp. nov. isolated from the nodules of soybean (Glycine max(L.) Merr).</title>
        <authorList>
            <person name="Wang H."/>
        </authorList>
    </citation>
    <scope>NUCLEOTIDE SEQUENCE [LARGE SCALE GENOMIC DNA]</scope>
    <source>
        <strain evidence="2 3">T1</strain>
    </source>
</reference>
<comment type="caution">
    <text evidence="2">The sequence shown here is derived from an EMBL/GenBank/DDBJ whole genome shotgun (WGS) entry which is preliminary data.</text>
</comment>
<dbReference type="SUPFAM" id="SSF55785">
    <property type="entry name" value="PYP-like sensor domain (PAS domain)"/>
    <property type="match status" value="1"/>
</dbReference>
<proteinExistence type="predicted"/>
<name>A0ABW9XZ35_9BACL</name>
<feature type="domain" description="HTH cro/C1-type" evidence="1">
    <location>
        <begin position="240"/>
        <end position="295"/>
    </location>
</feature>
<accession>A0ABW9XZ35</accession>
<organism evidence="2 3">
    <name type="scientific">Paenibacillus glycinis</name>
    <dbReference type="NCBI Taxonomy" id="2697035"/>
    <lineage>
        <taxon>Bacteria</taxon>
        <taxon>Bacillati</taxon>
        <taxon>Bacillota</taxon>
        <taxon>Bacilli</taxon>
        <taxon>Bacillales</taxon>
        <taxon>Paenibacillaceae</taxon>
        <taxon>Paenibacillus</taxon>
    </lineage>
</organism>
<dbReference type="SUPFAM" id="SSF47413">
    <property type="entry name" value="lambda repressor-like DNA-binding domains"/>
    <property type="match status" value="1"/>
</dbReference>
<evidence type="ECO:0000313" key="2">
    <source>
        <dbReference type="EMBL" id="NBD27491.1"/>
    </source>
</evidence>
<dbReference type="Pfam" id="PF13426">
    <property type="entry name" value="PAS_9"/>
    <property type="match status" value="1"/>
</dbReference>
<evidence type="ECO:0000259" key="1">
    <source>
        <dbReference type="PROSITE" id="PS50943"/>
    </source>
</evidence>
<dbReference type="Pfam" id="PF13443">
    <property type="entry name" value="HTH_26"/>
    <property type="match status" value="1"/>
</dbReference>
<dbReference type="InterPro" id="IPR000014">
    <property type="entry name" value="PAS"/>
</dbReference>
<gene>
    <name evidence="2" type="ORF">GT019_26765</name>
</gene>
<dbReference type="RefSeq" id="WP_161746516.1">
    <property type="nucleotide sequence ID" value="NZ_JAAAMV010000028.1"/>
</dbReference>
<dbReference type="Proteomes" id="UP000665561">
    <property type="component" value="Unassembled WGS sequence"/>
</dbReference>
<sequence>MLTTAVFQNLKTPLAVVVVDKHDDCHFNLANNAFSRLVGFPRDVLEGLPPNRLFSEWSSSTLRSDDQHEISLVKRMPSDDPLRLLLTCEALADTDDSAFLLTVEDISAKSWIDGMGSSGQVLLSGILNDRFIIERYFKYYPSPVVDRLFRVEEASLNEFFQEKERERILSSLRLAALHRRTDTIIVHTKRLEDSLQLELQITYRPFFHGDGSLKNIAFIVTDIQSIAENRTTAADPSVTLKVLMARKYMSAQELSSATGISLQTISKLRNGKISRPQRQTTLLIANALKVAPHEIWP</sequence>
<dbReference type="InterPro" id="IPR001387">
    <property type="entry name" value="Cro/C1-type_HTH"/>
</dbReference>
<dbReference type="SMART" id="SM00530">
    <property type="entry name" value="HTH_XRE"/>
    <property type="match status" value="1"/>
</dbReference>
<dbReference type="Gene3D" id="1.10.260.40">
    <property type="entry name" value="lambda repressor-like DNA-binding domains"/>
    <property type="match status" value="1"/>
</dbReference>